<dbReference type="AlphaFoldDB" id="A0A1L3MP05"/>
<dbReference type="EMBL" id="CP016020">
    <property type="protein sequence ID" value="APH04042.1"/>
    <property type="molecule type" value="Genomic_DNA"/>
</dbReference>
<dbReference type="Proteomes" id="UP000181936">
    <property type="component" value="Chromosome"/>
</dbReference>
<accession>A0A1L3MP05</accession>
<name>A0A1L3MP05_9BACI</name>
<dbReference type="RefSeq" id="WP_072578836.1">
    <property type="nucleotide sequence ID" value="NZ_CP016020.1"/>
</dbReference>
<sequence>MKGKYFLLGLSLGIAGTYLLNNQVKPAKIPSDKALEIVKKAFKEKGPIDGSWIYTVPETFANDYVSYEVYKAGVSRTVDEVLEQYEAFIDIHSGTIVHVEKLS</sequence>
<protein>
    <submittedName>
        <fullName evidence="1">Uncharacterized protein</fullName>
    </submittedName>
</protein>
<reference evidence="1 2" key="1">
    <citation type="journal article" date="2016" name="Sci. Rep.">
        <title>Complete genome sequence and transcriptomic analysis of a novel marine strain Bacillus weihaiensis reveals the mechanism of brown algae degradation.</title>
        <authorList>
            <person name="Zhu Y."/>
            <person name="Chen P."/>
            <person name="Bao Y."/>
            <person name="Men Y."/>
            <person name="Zeng Y."/>
            <person name="Yang J."/>
            <person name="Sun J."/>
            <person name="Sun Y."/>
        </authorList>
    </citation>
    <scope>NUCLEOTIDE SEQUENCE [LARGE SCALE GENOMIC DNA]</scope>
    <source>
        <strain evidence="1 2">Alg07</strain>
    </source>
</reference>
<organism evidence="1 2">
    <name type="scientific">Bacillus weihaiensis</name>
    <dbReference type="NCBI Taxonomy" id="1547283"/>
    <lineage>
        <taxon>Bacteria</taxon>
        <taxon>Bacillati</taxon>
        <taxon>Bacillota</taxon>
        <taxon>Bacilli</taxon>
        <taxon>Bacillales</taxon>
        <taxon>Bacillaceae</taxon>
        <taxon>Bacillus</taxon>
    </lineage>
</organism>
<gene>
    <name evidence="1" type="ORF">A9C19_04430</name>
</gene>
<dbReference type="STRING" id="1547283.A9C19_04430"/>
<keyword evidence="2" id="KW-1185">Reference proteome</keyword>
<evidence type="ECO:0000313" key="1">
    <source>
        <dbReference type="EMBL" id="APH04042.1"/>
    </source>
</evidence>
<dbReference type="KEGG" id="bwh:A9C19_04430"/>
<dbReference type="OrthoDB" id="2989832at2"/>
<proteinExistence type="predicted"/>
<evidence type="ECO:0000313" key="2">
    <source>
        <dbReference type="Proteomes" id="UP000181936"/>
    </source>
</evidence>